<feature type="region of interest" description="Disordered" evidence="2">
    <location>
        <begin position="282"/>
        <end position="332"/>
    </location>
</feature>
<dbReference type="InterPro" id="IPR036411">
    <property type="entry name" value="TorD-like_sf"/>
</dbReference>
<reference evidence="3 4" key="1">
    <citation type="journal article" date="2014" name="PLoS Genet.">
        <title>Phylogenetically driven sequencing of extremely halophilic archaea reveals strategies for static and dynamic osmo-response.</title>
        <authorList>
            <person name="Becker E.A."/>
            <person name="Seitzer P.M."/>
            <person name="Tritt A."/>
            <person name="Larsen D."/>
            <person name="Krusor M."/>
            <person name="Yao A.I."/>
            <person name="Wu D."/>
            <person name="Madern D."/>
            <person name="Eisen J.A."/>
            <person name="Darling A.E."/>
            <person name="Facciotti M.T."/>
        </authorList>
    </citation>
    <scope>NUCLEOTIDE SEQUENCE [LARGE SCALE GENOMIC DNA]</scope>
    <source>
        <strain evidence="3 4">JCM 14624</strain>
    </source>
</reference>
<sequence length="332" mass="35073">MSDPTLPTSKPDASTGDPDRSGADCDESAPETGQSTFESGESTPEPGQSASEPDRSTTPSYRSTTAAEHVHRARLYKLVSLAFDRPGEPLAAALRSETFAEQVRESATALDGATEAGTEGRDLADDATAVAEASPTESAGVDDLAADWAALFGFEAGGDVSQYQAAYAPGTLVTNTDLLADIAGFYAAFDLSTADDGSERVDHLCLELEYVSHLALQTAYLLRRGDDAGVEVVAGAQADFLEDHLGRWTGRYRDAVRADADAGFYPTLASLVETLVTADLDRFDRDPDPYPETPPAPLAERRDDEGDFRCGTCGVAPSPPTAPSERSPQDPT</sequence>
<dbReference type="InterPro" id="IPR050289">
    <property type="entry name" value="TorD/DmsD_chaperones"/>
</dbReference>
<dbReference type="Pfam" id="PF02613">
    <property type="entry name" value="Nitrate_red_del"/>
    <property type="match status" value="1"/>
</dbReference>
<keyword evidence="4" id="KW-1185">Reference proteome</keyword>
<dbReference type="OrthoDB" id="320758at2157"/>
<feature type="region of interest" description="Disordered" evidence="2">
    <location>
        <begin position="1"/>
        <end position="67"/>
    </location>
</feature>
<feature type="compositionally biased region" description="Polar residues" evidence="2">
    <location>
        <begin position="1"/>
        <end position="12"/>
    </location>
</feature>
<gene>
    <name evidence="3" type="ORF">C479_09800</name>
</gene>
<dbReference type="InterPro" id="IPR020945">
    <property type="entry name" value="DMSO/NO3_reduct_chaperone"/>
</dbReference>
<evidence type="ECO:0000313" key="3">
    <source>
        <dbReference type="EMBL" id="ELZ10081.1"/>
    </source>
</evidence>
<dbReference type="STRING" id="1227490.C479_09800"/>
<dbReference type="PATRIC" id="fig|1227490.4.peg.2003"/>
<dbReference type="SUPFAM" id="SSF89155">
    <property type="entry name" value="TorD-like"/>
    <property type="match status" value="1"/>
</dbReference>
<evidence type="ECO:0000256" key="2">
    <source>
        <dbReference type="SAM" id="MobiDB-lite"/>
    </source>
</evidence>
<dbReference type="Gene3D" id="1.10.3480.10">
    <property type="entry name" value="TorD-like"/>
    <property type="match status" value="1"/>
</dbReference>
<dbReference type="Proteomes" id="UP000011560">
    <property type="component" value="Unassembled WGS sequence"/>
</dbReference>
<feature type="compositionally biased region" description="Basic and acidic residues" evidence="2">
    <location>
        <begin position="299"/>
        <end position="308"/>
    </location>
</feature>
<dbReference type="EMBL" id="AOIQ01000015">
    <property type="protein sequence ID" value="ELZ10081.1"/>
    <property type="molecule type" value="Genomic_DNA"/>
</dbReference>
<dbReference type="RefSeq" id="WP_007701581.1">
    <property type="nucleotide sequence ID" value="NZ_AOIQ01000015.1"/>
</dbReference>
<dbReference type="PANTHER" id="PTHR34227:SF1">
    <property type="entry name" value="DIMETHYL SULFOXIDE REDUCTASE CHAPERONE-RELATED"/>
    <property type="match status" value="1"/>
</dbReference>
<proteinExistence type="predicted"/>
<name>M0BGS0_9EURY</name>
<accession>M0BGS0</accession>
<dbReference type="PANTHER" id="PTHR34227">
    <property type="entry name" value="CHAPERONE PROTEIN YCDY"/>
    <property type="match status" value="1"/>
</dbReference>
<comment type="caution">
    <text evidence="3">The sequence shown here is derived from an EMBL/GenBank/DDBJ whole genome shotgun (WGS) entry which is preliminary data.</text>
</comment>
<protein>
    <submittedName>
        <fullName evidence="3">Anaerobic dehydrogenase-like protein</fullName>
    </submittedName>
</protein>
<feature type="compositionally biased region" description="Polar residues" evidence="2">
    <location>
        <begin position="31"/>
        <end position="66"/>
    </location>
</feature>
<dbReference type="AlphaFoldDB" id="M0BGS0"/>
<evidence type="ECO:0000313" key="4">
    <source>
        <dbReference type="Proteomes" id="UP000011560"/>
    </source>
</evidence>
<evidence type="ECO:0000256" key="1">
    <source>
        <dbReference type="ARBA" id="ARBA00023186"/>
    </source>
</evidence>
<keyword evidence="1" id="KW-0143">Chaperone</keyword>
<organism evidence="3 4">
    <name type="scientific">Halovivax asiaticus JCM 14624</name>
    <dbReference type="NCBI Taxonomy" id="1227490"/>
    <lineage>
        <taxon>Archaea</taxon>
        <taxon>Methanobacteriati</taxon>
        <taxon>Methanobacteriota</taxon>
        <taxon>Stenosarchaea group</taxon>
        <taxon>Halobacteria</taxon>
        <taxon>Halobacteriales</taxon>
        <taxon>Natrialbaceae</taxon>
        <taxon>Halovivax</taxon>
    </lineage>
</organism>